<feature type="region of interest" description="Disordered" evidence="12">
    <location>
        <begin position="405"/>
        <end position="442"/>
    </location>
</feature>
<keyword evidence="7" id="KW-0479">Metal-binding</keyword>
<keyword evidence="5 11" id="KW-0808">Transferase</keyword>
<dbReference type="Gene3D" id="3.40.50.11850">
    <property type="entry name" value="Diphthamide synthesis DPH1/DPH2 domain 2"/>
    <property type="match status" value="1"/>
</dbReference>
<evidence type="ECO:0000256" key="2">
    <source>
        <dbReference type="ARBA" id="ARBA00010173"/>
    </source>
</evidence>
<evidence type="ECO:0000256" key="8">
    <source>
        <dbReference type="ARBA" id="ARBA00023004"/>
    </source>
</evidence>
<dbReference type="Pfam" id="PF01866">
    <property type="entry name" value="Diphthamide_syn"/>
    <property type="match status" value="1"/>
</dbReference>
<dbReference type="GO" id="GO:0090560">
    <property type="term" value="F:2-(3-amino-3-carboxypropyl)histidine synthase activity"/>
    <property type="evidence" value="ECO:0007669"/>
    <property type="project" value="UniProtKB-UniRule"/>
</dbReference>
<organism evidence="14">
    <name type="scientific">Tetraselmis sp. GSL018</name>
    <dbReference type="NCBI Taxonomy" id="582737"/>
    <lineage>
        <taxon>Eukaryota</taxon>
        <taxon>Viridiplantae</taxon>
        <taxon>Chlorophyta</taxon>
        <taxon>core chlorophytes</taxon>
        <taxon>Chlorodendrophyceae</taxon>
        <taxon>Chlorodendrales</taxon>
        <taxon>Chlorodendraceae</taxon>
        <taxon>Tetraselmis</taxon>
    </lineage>
</organism>
<evidence type="ECO:0000256" key="11">
    <source>
        <dbReference type="PIRNR" id="PIRNR004967"/>
    </source>
</evidence>
<comment type="pathway">
    <text evidence="1 11">Protein modification; peptidyl-diphthamide biosynthesis.</text>
</comment>
<dbReference type="PANTHER" id="PTHR10762:SF1">
    <property type="entry name" value="2-(3-AMINO-3-CARBOXYPROPYL)HISTIDINE SYNTHASE SUBUNIT 1"/>
    <property type="match status" value="1"/>
</dbReference>
<dbReference type="PIRSF" id="PIRSF004967">
    <property type="entry name" value="DPH1"/>
    <property type="match status" value="1"/>
</dbReference>
<name>A0A061S5A9_9CHLO</name>
<keyword evidence="6 11" id="KW-0949">S-adenosyl-L-methionine</keyword>
<dbReference type="EMBL" id="GBEZ01024921">
    <property type="protein sequence ID" value="JAC62115.1"/>
    <property type="molecule type" value="Transcribed_RNA"/>
</dbReference>
<evidence type="ECO:0000256" key="12">
    <source>
        <dbReference type="SAM" id="MobiDB-lite"/>
    </source>
</evidence>
<evidence type="ECO:0000256" key="3">
    <source>
        <dbReference type="ARBA" id="ARBA00012221"/>
    </source>
</evidence>
<dbReference type="GO" id="GO:0017183">
    <property type="term" value="P:protein histidyl modification to diphthamide"/>
    <property type="evidence" value="ECO:0007669"/>
    <property type="project" value="UniProtKB-UniRule"/>
</dbReference>
<keyword evidence="9" id="KW-0411">Iron-sulfur</keyword>
<feature type="region of interest" description="Disordered" evidence="12">
    <location>
        <begin position="1"/>
        <end position="31"/>
    </location>
</feature>
<protein>
    <recommendedName>
        <fullName evidence="4 11">2-(3-amino-3-carboxypropyl)histidine synthase subunit 1</fullName>
        <ecNumber evidence="3 11">2.5.1.108</ecNumber>
    </recommendedName>
</protein>
<dbReference type="GO" id="GO:0051539">
    <property type="term" value="F:4 iron, 4 sulfur cluster binding"/>
    <property type="evidence" value="ECO:0007669"/>
    <property type="project" value="UniProtKB-UniRule"/>
</dbReference>
<dbReference type="SFLD" id="SFLDS00032">
    <property type="entry name" value="Radical_SAM_3-amino-3-carboxyp"/>
    <property type="match status" value="1"/>
</dbReference>
<evidence type="ECO:0000256" key="10">
    <source>
        <dbReference type="ARBA" id="ARBA00048403"/>
    </source>
</evidence>
<evidence type="ECO:0000256" key="1">
    <source>
        <dbReference type="ARBA" id="ARBA00005156"/>
    </source>
</evidence>
<evidence type="ECO:0000313" key="14">
    <source>
        <dbReference type="EMBL" id="JAC79443.1"/>
    </source>
</evidence>
<dbReference type="AlphaFoldDB" id="A0A061S5A9"/>
<dbReference type="EMBL" id="GBEZ01005917">
    <property type="protein sequence ID" value="JAC79443.1"/>
    <property type="molecule type" value="Transcribed_RNA"/>
</dbReference>
<evidence type="ECO:0000256" key="9">
    <source>
        <dbReference type="ARBA" id="ARBA00023014"/>
    </source>
</evidence>
<dbReference type="PANTHER" id="PTHR10762">
    <property type="entry name" value="DIPHTHAMIDE BIOSYNTHESIS PROTEIN"/>
    <property type="match status" value="1"/>
</dbReference>
<accession>A0A061S5A9</accession>
<dbReference type="FunFam" id="3.40.50.11840:FF:000001">
    <property type="entry name" value="2-(3-amino-3-carboxypropyl)histidine synthase subunit 1"/>
    <property type="match status" value="1"/>
</dbReference>
<dbReference type="FunFam" id="3.40.50.11860:FF:000002">
    <property type="entry name" value="2-(3-amino-3-carboxypropyl)histidine synthase subunit 1"/>
    <property type="match status" value="1"/>
</dbReference>
<evidence type="ECO:0000256" key="5">
    <source>
        <dbReference type="ARBA" id="ARBA00022679"/>
    </source>
</evidence>
<gene>
    <name evidence="14" type="primary">DPH2</name>
    <name evidence="14" type="ORF">TSPGSL018_12704</name>
    <name evidence="13" type="ORF">TSPGSL018_24232</name>
</gene>
<dbReference type="InterPro" id="IPR042263">
    <property type="entry name" value="DPH1/DPH2_1"/>
</dbReference>
<dbReference type="UniPathway" id="UPA00559"/>
<feature type="compositionally biased region" description="Gly residues" evidence="12">
    <location>
        <begin position="433"/>
        <end position="442"/>
    </location>
</feature>
<evidence type="ECO:0000256" key="6">
    <source>
        <dbReference type="ARBA" id="ARBA00022691"/>
    </source>
</evidence>
<dbReference type="FunFam" id="3.40.50.11850:FF:000002">
    <property type="entry name" value="2-(3-amino-3-carboxypropyl)histidine synthase subunit 1"/>
    <property type="match status" value="1"/>
</dbReference>
<dbReference type="GO" id="GO:0046872">
    <property type="term" value="F:metal ion binding"/>
    <property type="evidence" value="ECO:0007669"/>
    <property type="project" value="UniProtKB-KW"/>
</dbReference>
<dbReference type="Gene3D" id="3.40.50.11860">
    <property type="entry name" value="Diphthamide synthesis DPH1/DPH2 domain 3"/>
    <property type="match status" value="1"/>
</dbReference>
<comment type="catalytic activity">
    <reaction evidence="10 11">
        <text>L-histidyl-[translation elongation factor 2] + S-adenosyl-L-methionine = 2-[(3S)-amino-3-carboxypropyl]-L-histidyl-[translation elongation factor 2] + S-methyl-5'-thioadenosine + H(+)</text>
        <dbReference type="Rhea" id="RHEA:36783"/>
        <dbReference type="Rhea" id="RHEA-COMP:9748"/>
        <dbReference type="Rhea" id="RHEA-COMP:9749"/>
        <dbReference type="ChEBI" id="CHEBI:15378"/>
        <dbReference type="ChEBI" id="CHEBI:17509"/>
        <dbReference type="ChEBI" id="CHEBI:29979"/>
        <dbReference type="ChEBI" id="CHEBI:59789"/>
        <dbReference type="ChEBI" id="CHEBI:73995"/>
        <dbReference type="EC" id="2.5.1.108"/>
    </reaction>
</comment>
<comment type="cofactor">
    <cofactor evidence="11">
        <name>[4Fe-4S] cluster</name>
        <dbReference type="ChEBI" id="CHEBI:49883"/>
    </cofactor>
    <text evidence="11">Binds 1 [4Fe-4S] cluster per subunit. The cluster is coordinated with 3 cysteines and an exchangeable S-adenosyl-L-methionine.</text>
</comment>
<evidence type="ECO:0000256" key="7">
    <source>
        <dbReference type="ARBA" id="ARBA00022723"/>
    </source>
</evidence>
<keyword evidence="8" id="KW-0408">Iron</keyword>
<dbReference type="InterPro" id="IPR042264">
    <property type="entry name" value="DPH1/DPH2_2"/>
</dbReference>
<reference evidence="14" key="1">
    <citation type="submission" date="2014-05" db="EMBL/GenBank/DDBJ databases">
        <title>The transcriptome of the halophilic microalga Tetraselmis sp. GSL018 isolated from the Great Salt Lake, Utah.</title>
        <authorList>
            <person name="Jinkerson R.E."/>
            <person name="D'Adamo S."/>
            <person name="Posewitz M.C."/>
        </authorList>
    </citation>
    <scope>NUCLEOTIDE SEQUENCE</scope>
    <source>
        <strain evidence="14">GSL018</strain>
    </source>
</reference>
<dbReference type="InterPro" id="IPR042265">
    <property type="entry name" value="DPH1/DPH2_3"/>
</dbReference>
<dbReference type="EC" id="2.5.1.108" evidence="3 11"/>
<keyword evidence="11" id="KW-0004">4Fe-4S</keyword>
<comment type="function">
    <text evidence="11">Catalyzes the first step of diphthamide biosynthesis, a post-translational modification of histidine which occurs in elongation factor 2.</text>
</comment>
<comment type="similarity">
    <text evidence="2 11">Belongs to the DPH1/DPH2 family. DPH1 subfamily.</text>
</comment>
<dbReference type="InterPro" id="IPR035435">
    <property type="entry name" value="DPH1/DPH2_euk_archaea"/>
</dbReference>
<evidence type="ECO:0000256" key="4">
    <source>
        <dbReference type="ARBA" id="ARBA00021915"/>
    </source>
</evidence>
<dbReference type="Gene3D" id="3.40.50.11840">
    <property type="entry name" value="Diphthamide synthesis DPH1/DPH2 domain 1"/>
    <property type="match status" value="1"/>
</dbReference>
<evidence type="ECO:0000313" key="13">
    <source>
        <dbReference type="EMBL" id="JAC62115.1"/>
    </source>
</evidence>
<proteinExistence type="inferred from homology"/>
<dbReference type="InterPro" id="IPR016435">
    <property type="entry name" value="DPH1/DPH2"/>
</dbReference>
<dbReference type="NCBIfam" id="TIGR00322">
    <property type="entry name" value="diphth2_R"/>
    <property type="match status" value="1"/>
</dbReference>
<sequence length="442" mass="48253">MDTKAGLSESEELQGTTSLVQKGEKKSQPAPKRFIRQAVPDKILKDPLLNEAISVLPANYNFEVHKTVWRIQKDGAKSVALQFPEGLLMYSCVLADIFQKFAGAEQVLIMGDVAFGACCVDDLSAEALGAELLVHYGHSCLVPIEVTRVPCMYVFVDIKCDVEHLVATVRHNFEPAARLALAGTIQFASSMQEARNSLSSTHPNIVVPQSKPLSPGEVLGCTAPVLADKGADADAILFVADGRFHLEAIMIANPGVPAYRYDPYSRTITREEYDQAGMRDVRRRAVEAARGASFFGIILGTLGRQGNPRIVDQLCEEMEAQGRQFVRVLLSEISPQKLAMMGHVDAWIQVACPRLSIDWGEGFRVPTLTPYEAWVALGKAPPFWEGGRGALDPYPMDYYDREGGPWNSTYHRKPPRGAQGPRAAGQPRDRGGDGCGCARGPA</sequence>